<reference evidence="2" key="1">
    <citation type="submission" date="2021-06" db="EMBL/GenBank/DDBJ databases">
        <authorList>
            <person name="Kallberg Y."/>
            <person name="Tangrot J."/>
            <person name="Rosling A."/>
        </authorList>
    </citation>
    <scope>NUCLEOTIDE SEQUENCE</scope>
    <source>
        <strain evidence="2">UK204</strain>
    </source>
</reference>
<keyword evidence="3" id="KW-1185">Reference proteome</keyword>
<gene>
    <name evidence="2" type="ORF">FCALED_LOCUS4690</name>
</gene>
<dbReference type="EMBL" id="CAJVPQ010000935">
    <property type="protein sequence ID" value="CAG8520855.1"/>
    <property type="molecule type" value="Genomic_DNA"/>
</dbReference>
<feature type="compositionally biased region" description="Low complexity" evidence="1">
    <location>
        <begin position="134"/>
        <end position="198"/>
    </location>
</feature>
<organism evidence="2 3">
    <name type="scientific">Funneliformis caledonium</name>
    <dbReference type="NCBI Taxonomy" id="1117310"/>
    <lineage>
        <taxon>Eukaryota</taxon>
        <taxon>Fungi</taxon>
        <taxon>Fungi incertae sedis</taxon>
        <taxon>Mucoromycota</taxon>
        <taxon>Glomeromycotina</taxon>
        <taxon>Glomeromycetes</taxon>
        <taxon>Glomerales</taxon>
        <taxon>Glomeraceae</taxon>
        <taxon>Funneliformis</taxon>
    </lineage>
</organism>
<proteinExistence type="predicted"/>
<evidence type="ECO:0000313" key="3">
    <source>
        <dbReference type="Proteomes" id="UP000789570"/>
    </source>
</evidence>
<evidence type="ECO:0000313" key="2">
    <source>
        <dbReference type="EMBL" id="CAG8520855.1"/>
    </source>
</evidence>
<accession>A0A9N9FB52</accession>
<sequence>MAWQRSVIKFLVVSLGKKILVLGIAKVCSLAEYQVQMYGIPHVYRRALEINKKVFKNPETRKITANLVKRGFLLPNTISVRLGMIPQRPIKTFPSSSSATNNTGKSNTITTPYTPSRLIKPSLPNLPIGSIKNPTTSTPITQTTTTTSTTTPTTTPTTTSTTTPTTTSTTTPTTTSTTTSTTTPTSSTNNSASSTSQK</sequence>
<dbReference type="AlphaFoldDB" id="A0A9N9FB52"/>
<protein>
    <submittedName>
        <fullName evidence="2">2629_t:CDS:1</fullName>
    </submittedName>
</protein>
<comment type="caution">
    <text evidence="2">The sequence shown here is derived from an EMBL/GenBank/DDBJ whole genome shotgun (WGS) entry which is preliminary data.</text>
</comment>
<dbReference type="OrthoDB" id="5816at2759"/>
<evidence type="ECO:0000256" key="1">
    <source>
        <dbReference type="SAM" id="MobiDB-lite"/>
    </source>
</evidence>
<dbReference type="Proteomes" id="UP000789570">
    <property type="component" value="Unassembled WGS sequence"/>
</dbReference>
<name>A0A9N9FB52_9GLOM</name>
<feature type="region of interest" description="Disordered" evidence="1">
    <location>
        <begin position="91"/>
        <end position="198"/>
    </location>
</feature>
<feature type="compositionally biased region" description="Polar residues" evidence="1">
    <location>
        <begin position="93"/>
        <end position="114"/>
    </location>
</feature>